<evidence type="ECO:0000313" key="1">
    <source>
        <dbReference type="EMBL" id="MQT13650.1"/>
    </source>
</evidence>
<proteinExistence type="predicted"/>
<gene>
    <name evidence="1" type="ORF">F0357_13570</name>
</gene>
<dbReference type="EMBL" id="VWNA01000001">
    <property type="protein sequence ID" value="MQT13650.1"/>
    <property type="molecule type" value="Genomic_DNA"/>
</dbReference>
<organism evidence="1 2">
    <name type="scientific">Segnochrobactrum spirostomi</name>
    <dbReference type="NCBI Taxonomy" id="2608987"/>
    <lineage>
        <taxon>Bacteria</taxon>
        <taxon>Pseudomonadati</taxon>
        <taxon>Pseudomonadota</taxon>
        <taxon>Alphaproteobacteria</taxon>
        <taxon>Hyphomicrobiales</taxon>
        <taxon>Segnochrobactraceae</taxon>
        <taxon>Segnochrobactrum</taxon>
    </lineage>
</organism>
<protein>
    <submittedName>
        <fullName evidence="1">Phage virion morphogenesis protein</fullName>
    </submittedName>
</protein>
<sequence length="190" mass="21000">MTGVTFEVDDGDVVAALGRMLQFGRDPSQGLKILGEILVGSTKERLRTTKRSPEGVAWAPLSPAYARRKRGPGILEETGELRDGIRWQLEGVTELLVGTNRRHARVHQFGATIQQPARTQSIYHTYDAAERSFSATFVKRRRANLERTVTVGAHVIRIPARPFLGVSAEDRTRGLEAITDLLGGLWEPTA</sequence>
<dbReference type="Proteomes" id="UP000332515">
    <property type="component" value="Unassembled WGS sequence"/>
</dbReference>
<comment type="caution">
    <text evidence="1">The sequence shown here is derived from an EMBL/GenBank/DDBJ whole genome shotgun (WGS) entry which is preliminary data.</text>
</comment>
<dbReference type="RefSeq" id="WP_153482660.1">
    <property type="nucleotide sequence ID" value="NZ_VWNA01000001.1"/>
</dbReference>
<dbReference type="InterPro" id="IPR006522">
    <property type="entry name" value="Phage_virion_morphogenesis"/>
</dbReference>
<dbReference type="AlphaFoldDB" id="A0A6A7Y3F5"/>
<accession>A0A6A7Y3F5</accession>
<keyword evidence="2" id="KW-1185">Reference proteome</keyword>
<name>A0A6A7Y3F5_9HYPH</name>
<dbReference type="Pfam" id="PF05069">
    <property type="entry name" value="Phage_tail_S"/>
    <property type="match status" value="1"/>
</dbReference>
<evidence type="ECO:0000313" key="2">
    <source>
        <dbReference type="Proteomes" id="UP000332515"/>
    </source>
</evidence>
<reference evidence="1 2" key="1">
    <citation type="submission" date="2019-09" db="EMBL/GenBank/DDBJ databases">
        <title>Segnochrobactrum spirostomi gen. nov., sp. nov., isolated from the ciliate Spirostomum cf. yagiui and description of a novel family, Segnochrobactraceae fam. nov. within the order Rhizobiales of the class Alphaproteobacteria.</title>
        <authorList>
            <person name="Akter S."/>
            <person name="Shazib S.U.A."/>
            <person name="Shin M.K."/>
        </authorList>
    </citation>
    <scope>NUCLEOTIDE SEQUENCE [LARGE SCALE GENOMIC DNA]</scope>
    <source>
        <strain evidence="1 2">Sp-1</strain>
    </source>
</reference>